<gene>
    <name evidence="1" type="ORF">PHYBLDRAFT_71976</name>
</gene>
<dbReference type="RefSeq" id="XP_018293301.1">
    <property type="nucleotide sequence ID" value="XM_018442574.1"/>
</dbReference>
<dbReference type="GeneID" id="29003480"/>
<dbReference type="VEuPathDB" id="FungiDB:PHYBLDRAFT_71976"/>
<evidence type="ECO:0000313" key="1">
    <source>
        <dbReference type="EMBL" id="OAD75261.1"/>
    </source>
</evidence>
<dbReference type="EMBL" id="KV440977">
    <property type="protein sequence ID" value="OAD75261.1"/>
    <property type="molecule type" value="Genomic_DNA"/>
</dbReference>
<proteinExistence type="predicted"/>
<dbReference type="AlphaFoldDB" id="A0A163ARD9"/>
<dbReference type="OrthoDB" id="2289841at2759"/>
<sequence>MSDIVLPWCQRPGTGMISKLVLQEKQITNFIVEYVIGTRAKDKYRANPPEWINGSRSDVLFICNEYDSTLPPVVIEVQHVVDDNFMRRLLGYCLSLEKQSGVLPIVLIFPISSIRFEIMNRIRKRKSDPLLIHYPCHPWVPSCFIFDRSSLEENLQQPLIPFVSLLYRLAQHHVGTTILDHDHIIDGFLSFSNEMKTRLEEVLHLQENDHDNNAAISCLKNTILLVSSCQEKFKQPSTAADSHPNLQTLPQKTDANWDFVKNCIQKLNEGDQISWKAVYQQGKGHGLFSTYSNAASMKRSYYRAKINKGFYI</sequence>
<dbReference type="Proteomes" id="UP000077315">
    <property type="component" value="Unassembled WGS sequence"/>
</dbReference>
<dbReference type="InParanoid" id="A0A163ARD9"/>
<organism evidence="1 2">
    <name type="scientific">Phycomyces blakesleeanus (strain ATCC 8743b / DSM 1359 / FGSC 10004 / NBRC 33097 / NRRL 1555)</name>
    <dbReference type="NCBI Taxonomy" id="763407"/>
    <lineage>
        <taxon>Eukaryota</taxon>
        <taxon>Fungi</taxon>
        <taxon>Fungi incertae sedis</taxon>
        <taxon>Mucoromycota</taxon>
        <taxon>Mucoromycotina</taxon>
        <taxon>Mucoromycetes</taxon>
        <taxon>Mucorales</taxon>
        <taxon>Phycomycetaceae</taxon>
        <taxon>Phycomyces</taxon>
    </lineage>
</organism>
<evidence type="ECO:0000313" key="2">
    <source>
        <dbReference type="Proteomes" id="UP000077315"/>
    </source>
</evidence>
<keyword evidence="2" id="KW-1185">Reference proteome</keyword>
<protein>
    <submittedName>
        <fullName evidence="1">Uncharacterized protein</fullName>
    </submittedName>
</protein>
<name>A0A163ARD9_PHYB8</name>
<accession>A0A163ARD9</accession>
<reference evidence="2" key="1">
    <citation type="submission" date="2015-06" db="EMBL/GenBank/DDBJ databases">
        <title>Expansion of signal transduction pathways in fungi by whole-genome duplication.</title>
        <authorList>
            <consortium name="DOE Joint Genome Institute"/>
            <person name="Corrochano L.M."/>
            <person name="Kuo A."/>
            <person name="Marcet-Houben M."/>
            <person name="Polaino S."/>
            <person name="Salamov A."/>
            <person name="Villalobos J.M."/>
            <person name="Alvarez M.I."/>
            <person name="Avalos J."/>
            <person name="Benito E.P."/>
            <person name="Benoit I."/>
            <person name="Burger G."/>
            <person name="Camino L.P."/>
            <person name="Canovas D."/>
            <person name="Cerda-Olmedo E."/>
            <person name="Cheng J.-F."/>
            <person name="Dominguez A."/>
            <person name="Elias M."/>
            <person name="Eslava A.P."/>
            <person name="Glaser F."/>
            <person name="Grimwood J."/>
            <person name="Gutierrez G."/>
            <person name="Heitman J."/>
            <person name="Henrissat B."/>
            <person name="Iturriaga E.A."/>
            <person name="Lang B.F."/>
            <person name="Lavin J.L."/>
            <person name="Lee S."/>
            <person name="Li W."/>
            <person name="Lindquist E."/>
            <person name="Lopez-Garcia S."/>
            <person name="Luque E.M."/>
            <person name="Marcos A.T."/>
            <person name="Martin J."/>
            <person name="McCluskey K."/>
            <person name="Medina H.R."/>
            <person name="Miralles-Duran A."/>
            <person name="Miyazaki A."/>
            <person name="Munoz-Torres E."/>
            <person name="Oguiza J.A."/>
            <person name="Ohm R."/>
            <person name="Olmedo M."/>
            <person name="Orejas M."/>
            <person name="Ortiz-Castellanos L."/>
            <person name="Pisabarro A.G."/>
            <person name="Rodriguez-Romero J."/>
            <person name="Ruiz-Herrera J."/>
            <person name="Ruiz-Vazquez R."/>
            <person name="Sanz C."/>
            <person name="Schackwitz W."/>
            <person name="Schmutz J."/>
            <person name="Shahriari M."/>
            <person name="Shelest E."/>
            <person name="Silva-Franco F."/>
            <person name="Soanes D."/>
            <person name="Syed K."/>
            <person name="Tagua V.G."/>
            <person name="Talbot N.J."/>
            <person name="Thon M."/>
            <person name="De vries R.P."/>
            <person name="Wiebenga A."/>
            <person name="Yadav J.S."/>
            <person name="Braun E.L."/>
            <person name="Baker S."/>
            <person name="Garre V."/>
            <person name="Horwitz B."/>
            <person name="Torres-Martinez S."/>
            <person name="Idnurm A."/>
            <person name="Herrera-Estrella A."/>
            <person name="Gabaldon T."/>
            <person name="Grigoriev I.V."/>
        </authorList>
    </citation>
    <scope>NUCLEOTIDE SEQUENCE [LARGE SCALE GENOMIC DNA]</scope>
    <source>
        <strain evidence="2">NRRL 1555(-)</strain>
    </source>
</reference>